<dbReference type="SMART" id="SM00905">
    <property type="entry name" value="FolB"/>
    <property type="match status" value="1"/>
</dbReference>
<comment type="similarity">
    <text evidence="3 6">Belongs to the DHNA family.</text>
</comment>
<feature type="domain" description="Dihydroneopterin aldolase/epimerase" evidence="7">
    <location>
        <begin position="4"/>
        <end position="117"/>
    </location>
</feature>
<proteinExistence type="inferred from homology"/>
<dbReference type="Gene3D" id="3.30.1130.10">
    <property type="match status" value="1"/>
</dbReference>
<protein>
    <recommendedName>
        <fullName evidence="6">7,8-dihydroneopterin aldolase</fullName>
        <ecNumber evidence="6">4.1.2.25</ecNumber>
    </recommendedName>
</protein>
<dbReference type="Proteomes" id="UP001341820">
    <property type="component" value="Unassembled WGS sequence"/>
</dbReference>
<name>A0ABU6NF28_9BACI</name>
<dbReference type="RefSeq" id="WP_035395134.1">
    <property type="nucleotide sequence ID" value="NZ_CP042163.1"/>
</dbReference>
<comment type="pathway">
    <text evidence="2 6">Cofactor biosynthesis; tetrahydrofolate biosynthesis; 2-amino-4-hydroxy-6-hydroxymethyl-7,8-dihydropteridine diphosphate from 7,8-dihydroneopterin triphosphate: step 3/4.</text>
</comment>
<dbReference type="EMBL" id="JAROAS010000003">
    <property type="protein sequence ID" value="MED4126816.1"/>
    <property type="molecule type" value="Genomic_DNA"/>
</dbReference>
<evidence type="ECO:0000313" key="9">
    <source>
        <dbReference type="Proteomes" id="UP001341820"/>
    </source>
</evidence>
<dbReference type="NCBIfam" id="TIGR00525">
    <property type="entry name" value="folB"/>
    <property type="match status" value="1"/>
</dbReference>
<reference evidence="8 9" key="1">
    <citation type="submission" date="2023-03" db="EMBL/GenBank/DDBJ databases">
        <title>Bacillus Genome Sequencing.</title>
        <authorList>
            <person name="Dunlap C."/>
        </authorList>
    </citation>
    <scope>NUCLEOTIDE SEQUENCE [LARGE SCALE GENOMIC DNA]</scope>
    <source>
        <strain evidence="8 9">B-4107</strain>
    </source>
</reference>
<evidence type="ECO:0000256" key="5">
    <source>
        <dbReference type="ARBA" id="ARBA00023239"/>
    </source>
</evidence>
<dbReference type="PANTHER" id="PTHR42844">
    <property type="entry name" value="DIHYDRONEOPTERIN ALDOLASE 1-RELATED"/>
    <property type="match status" value="1"/>
</dbReference>
<evidence type="ECO:0000256" key="6">
    <source>
        <dbReference type="RuleBase" id="RU362079"/>
    </source>
</evidence>
<evidence type="ECO:0000256" key="3">
    <source>
        <dbReference type="ARBA" id="ARBA00005708"/>
    </source>
</evidence>
<organism evidence="8 9">
    <name type="scientific">Shouchella miscanthi</name>
    <dbReference type="NCBI Taxonomy" id="2598861"/>
    <lineage>
        <taxon>Bacteria</taxon>
        <taxon>Bacillati</taxon>
        <taxon>Bacillota</taxon>
        <taxon>Bacilli</taxon>
        <taxon>Bacillales</taxon>
        <taxon>Bacillaceae</taxon>
        <taxon>Shouchella</taxon>
    </lineage>
</organism>
<comment type="caution">
    <text evidence="8">The sequence shown here is derived from an EMBL/GenBank/DDBJ whole genome shotgun (WGS) entry which is preliminary data.</text>
</comment>
<dbReference type="Pfam" id="PF02152">
    <property type="entry name" value="FolB"/>
    <property type="match status" value="1"/>
</dbReference>
<dbReference type="CDD" id="cd00534">
    <property type="entry name" value="DHNA_DHNTPE"/>
    <property type="match status" value="1"/>
</dbReference>
<dbReference type="EC" id="4.1.2.25" evidence="6"/>
<keyword evidence="9" id="KW-1185">Reference proteome</keyword>
<keyword evidence="4 6" id="KW-0289">Folate biosynthesis</keyword>
<evidence type="ECO:0000256" key="4">
    <source>
        <dbReference type="ARBA" id="ARBA00022909"/>
    </source>
</evidence>
<dbReference type="GO" id="GO:0004150">
    <property type="term" value="F:dihydroneopterin aldolase activity"/>
    <property type="evidence" value="ECO:0007669"/>
    <property type="project" value="UniProtKB-EC"/>
</dbReference>
<keyword evidence="5 6" id="KW-0456">Lyase</keyword>
<dbReference type="InterPro" id="IPR006157">
    <property type="entry name" value="FolB_dom"/>
</dbReference>
<dbReference type="PANTHER" id="PTHR42844:SF1">
    <property type="entry name" value="DIHYDRONEOPTERIN ALDOLASE 1-RELATED"/>
    <property type="match status" value="1"/>
</dbReference>
<dbReference type="SUPFAM" id="SSF55620">
    <property type="entry name" value="Tetrahydrobiopterin biosynthesis enzymes-like"/>
    <property type="match status" value="1"/>
</dbReference>
<dbReference type="NCBIfam" id="TIGR00526">
    <property type="entry name" value="folB_dom"/>
    <property type="match status" value="1"/>
</dbReference>
<gene>
    <name evidence="8" type="primary">folB</name>
    <name evidence="8" type="ORF">P5F74_01585</name>
</gene>
<evidence type="ECO:0000256" key="2">
    <source>
        <dbReference type="ARBA" id="ARBA00005013"/>
    </source>
</evidence>
<comment type="catalytic activity">
    <reaction evidence="1 6">
        <text>7,8-dihydroneopterin = 6-hydroxymethyl-7,8-dihydropterin + glycolaldehyde</text>
        <dbReference type="Rhea" id="RHEA:10540"/>
        <dbReference type="ChEBI" id="CHEBI:17001"/>
        <dbReference type="ChEBI" id="CHEBI:17071"/>
        <dbReference type="ChEBI" id="CHEBI:44841"/>
        <dbReference type="EC" id="4.1.2.25"/>
    </reaction>
</comment>
<comment type="function">
    <text evidence="6">Catalyzes the conversion of 7,8-dihydroneopterin to 6-hydroxymethyl-7,8-dihydropterin.</text>
</comment>
<dbReference type="InterPro" id="IPR006156">
    <property type="entry name" value="Dihydroneopterin_aldolase"/>
</dbReference>
<accession>A0ABU6NF28</accession>
<evidence type="ECO:0000256" key="1">
    <source>
        <dbReference type="ARBA" id="ARBA00001353"/>
    </source>
</evidence>
<sequence>MDKIYMNQLSFYGYHGVFTEENTLGQRFLVDLILELDLEKAAADDELEESVDYGEIYKSVKKIVEGKPVKLVETIAKAICDELLESYEKVFACTVKVIKPDPPIPGHYQSVAVELRRGRNE</sequence>
<evidence type="ECO:0000259" key="7">
    <source>
        <dbReference type="SMART" id="SM00905"/>
    </source>
</evidence>
<evidence type="ECO:0000313" key="8">
    <source>
        <dbReference type="EMBL" id="MED4126816.1"/>
    </source>
</evidence>
<dbReference type="InterPro" id="IPR043133">
    <property type="entry name" value="GTP-CH-I_C/QueF"/>
</dbReference>